<evidence type="ECO:0000256" key="8">
    <source>
        <dbReference type="SAM" id="Phobius"/>
    </source>
</evidence>
<evidence type="ECO:0000256" key="7">
    <source>
        <dbReference type="SAM" id="MobiDB-lite"/>
    </source>
</evidence>
<name>A0ABR2Z3F7_9CHLO</name>
<feature type="domain" description="Enkurin" evidence="9">
    <location>
        <begin position="269"/>
        <end position="361"/>
    </location>
</feature>
<keyword evidence="8" id="KW-1133">Transmembrane helix</keyword>
<feature type="compositionally biased region" description="Low complexity" evidence="7">
    <location>
        <begin position="184"/>
        <end position="203"/>
    </location>
</feature>
<feature type="compositionally biased region" description="Polar residues" evidence="7">
    <location>
        <begin position="213"/>
        <end position="236"/>
    </location>
</feature>
<feature type="transmembrane region" description="Helical" evidence="8">
    <location>
        <begin position="20"/>
        <end position="44"/>
    </location>
</feature>
<dbReference type="PANTHER" id="PTHR21490:SF2">
    <property type="entry name" value="ENKURIN DOMAIN-CONTAINING PROTEIN 1"/>
    <property type="match status" value="1"/>
</dbReference>
<dbReference type="Pfam" id="PF13864">
    <property type="entry name" value="Enkurin"/>
    <property type="match status" value="1"/>
</dbReference>
<dbReference type="PANTHER" id="PTHR21490">
    <property type="entry name" value="ENKURIN-RELATED"/>
    <property type="match status" value="1"/>
</dbReference>
<evidence type="ECO:0000259" key="9">
    <source>
        <dbReference type="PROSITE" id="PS51665"/>
    </source>
</evidence>
<feature type="region of interest" description="Disordered" evidence="7">
    <location>
        <begin position="170"/>
        <end position="245"/>
    </location>
</feature>
<keyword evidence="6" id="KW-0175">Coiled coil</keyword>
<comment type="caution">
    <text evidence="10">The sequence shown here is derived from an EMBL/GenBank/DDBJ whole genome shotgun (WGS) entry which is preliminary data.</text>
</comment>
<dbReference type="PROSITE" id="PS51665">
    <property type="entry name" value="ENKURIN"/>
    <property type="match status" value="1"/>
</dbReference>
<evidence type="ECO:0000313" key="11">
    <source>
        <dbReference type="Proteomes" id="UP001491310"/>
    </source>
</evidence>
<evidence type="ECO:0000256" key="4">
    <source>
        <dbReference type="ARBA" id="ARBA00023212"/>
    </source>
</evidence>
<organism evidence="10 11">
    <name type="scientific">Coccomyxa subellipsoidea</name>
    <dbReference type="NCBI Taxonomy" id="248742"/>
    <lineage>
        <taxon>Eukaryota</taxon>
        <taxon>Viridiplantae</taxon>
        <taxon>Chlorophyta</taxon>
        <taxon>core chlorophytes</taxon>
        <taxon>Trebouxiophyceae</taxon>
        <taxon>Trebouxiophyceae incertae sedis</taxon>
        <taxon>Coccomyxaceae</taxon>
        <taxon>Coccomyxa</taxon>
    </lineage>
</organism>
<accession>A0ABR2Z3F7</accession>
<sequence length="362" mass="39477">MDGALAHMHGLALHARYLGAVSIAGASLVAVGLVWLLGHLAFWLGGMRARRMSVHAPLSYEQLPLKSASLAIASDNSEDSLIPAEMEMVETDGLDANGKRGQPGKCRSEAPSRQSIRYGQRHSLSTLPHHQNSSQLQECLDPIRGVRDALRRQGIKPVNHARNNLAAIQAQSEKSRALKKQQEEAALAAQRSRPASAASVRSSGYASPHYTPRRTSSLRQSDGQSESGRSASTATTPFAPVVRARPTTDGGAAWLKKDDYGCIPQYLIHRQLQVAAAYAEEQAEREASLIPAGMRVLSEEERLEMLSLLESSRDELESKMQALPFIIEMASQKKNKASLEEKLKEVEAAIEAFEQPHVLVPL</sequence>
<keyword evidence="8" id="KW-0472">Membrane</keyword>
<keyword evidence="3" id="KW-0963">Cytoplasm</keyword>
<evidence type="ECO:0000313" key="10">
    <source>
        <dbReference type="EMBL" id="KAK9918488.1"/>
    </source>
</evidence>
<proteinExistence type="predicted"/>
<keyword evidence="5" id="KW-0966">Cell projection</keyword>
<dbReference type="InterPro" id="IPR052102">
    <property type="entry name" value="Enkurin_domain-protein"/>
</dbReference>
<feature type="compositionally biased region" description="Basic and acidic residues" evidence="7">
    <location>
        <begin position="173"/>
        <end position="183"/>
    </location>
</feature>
<keyword evidence="8" id="KW-0812">Transmembrane</keyword>
<comment type="subcellular location">
    <subcellularLocation>
        <location evidence="1">Cell projection</location>
        <location evidence="1">Cilium</location>
    </subcellularLocation>
    <subcellularLocation>
        <location evidence="2">Cytoplasm</location>
        <location evidence="2">Cytoskeleton</location>
    </subcellularLocation>
</comment>
<protein>
    <recommendedName>
        <fullName evidence="9">Enkurin domain-containing protein</fullName>
    </recommendedName>
</protein>
<evidence type="ECO:0000256" key="2">
    <source>
        <dbReference type="ARBA" id="ARBA00004245"/>
    </source>
</evidence>
<dbReference type="InterPro" id="IPR027012">
    <property type="entry name" value="Enkurin_dom"/>
</dbReference>
<evidence type="ECO:0000256" key="1">
    <source>
        <dbReference type="ARBA" id="ARBA00004138"/>
    </source>
</evidence>
<evidence type="ECO:0000256" key="5">
    <source>
        <dbReference type="ARBA" id="ARBA00023273"/>
    </source>
</evidence>
<dbReference type="EMBL" id="JALJOT010000001">
    <property type="protein sequence ID" value="KAK9918488.1"/>
    <property type="molecule type" value="Genomic_DNA"/>
</dbReference>
<feature type="coiled-coil region" evidence="6">
    <location>
        <begin position="329"/>
        <end position="356"/>
    </location>
</feature>
<dbReference type="Proteomes" id="UP001491310">
    <property type="component" value="Unassembled WGS sequence"/>
</dbReference>
<keyword evidence="11" id="KW-1185">Reference proteome</keyword>
<gene>
    <name evidence="10" type="ORF">WJX75_004426</name>
</gene>
<evidence type="ECO:0000256" key="6">
    <source>
        <dbReference type="SAM" id="Coils"/>
    </source>
</evidence>
<keyword evidence="4" id="KW-0206">Cytoskeleton</keyword>
<reference evidence="10 11" key="1">
    <citation type="journal article" date="2024" name="Nat. Commun.">
        <title>Phylogenomics reveals the evolutionary origins of lichenization in chlorophyte algae.</title>
        <authorList>
            <person name="Puginier C."/>
            <person name="Libourel C."/>
            <person name="Otte J."/>
            <person name="Skaloud P."/>
            <person name="Haon M."/>
            <person name="Grisel S."/>
            <person name="Petersen M."/>
            <person name="Berrin J.G."/>
            <person name="Delaux P.M."/>
            <person name="Dal Grande F."/>
            <person name="Keller J."/>
        </authorList>
    </citation>
    <scope>NUCLEOTIDE SEQUENCE [LARGE SCALE GENOMIC DNA]</scope>
    <source>
        <strain evidence="10 11">SAG 216-7</strain>
    </source>
</reference>
<evidence type="ECO:0000256" key="3">
    <source>
        <dbReference type="ARBA" id="ARBA00022490"/>
    </source>
</evidence>
<feature type="region of interest" description="Disordered" evidence="7">
    <location>
        <begin position="94"/>
        <end position="116"/>
    </location>
</feature>